<sequence length="156" mass="17395">MCLWPAIALQVHSSLQVDETLATTSGIPQEEGMSSSFVYVLGASPRKPFILSCAPTVKTSRLFCDGLDMGLDSNKPSSHNDPPTPKGCIRCRVGNKSLACFILYNFGEERLLVQHTVHSRLSNSRWEVRSSEEPLYLAKCFEDFYNQVKTNLLPLL</sequence>
<comment type="caution">
    <text evidence="1">The sequence shown here is derived from an EMBL/GenBank/DDBJ whole genome shotgun (WGS) entry which is preliminary data.</text>
</comment>
<proteinExistence type="predicted"/>
<dbReference type="EMBL" id="BGPR01001020">
    <property type="protein sequence ID" value="GBM43173.1"/>
    <property type="molecule type" value="Genomic_DNA"/>
</dbReference>
<protein>
    <submittedName>
        <fullName evidence="1">Uncharacterized protein</fullName>
    </submittedName>
</protein>
<dbReference type="AlphaFoldDB" id="A0A4Y2FPR0"/>
<accession>A0A4Y2FPR0</accession>
<dbReference type="Proteomes" id="UP000499080">
    <property type="component" value="Unassembled WGS sequence"/>
</dbReference>
<reference evidence="1 2" key="1">
    <citation type="journal article" date="2019" name="Sci. Rep.">
        <title>Orb-weaving spider Araneus ventricosus genome elucidates the spidroin gene catalogue.</title>
        <authorList>
            <person name="Kono N."/>
            <person name="Nakamura H."/>
            <person name="Ohtoshi R."/>
            <person name="Moran D.A.P."/>
            <person name="Shinohara A."/>
            <person name="Yoshida Y."/>
            <person name="Fujiwara M."/>
            <person name="Mori M."/>
            <person name="Tomita M."/>
            <person name="Arakawa K."/>
        </authorList>
    </citation>
    <scope>NUCLEOTIDE SEQUENCE [LARGE SCALE GENOMIC DNA]</scope>
</reference>
<gene>
    <name evidence="1" type="ORF">AVEN_128497_1</name>
</gene>
<organism evidence="1 2">
    <name type="scientific">Araneus ventricosus</name>
    <name type="common">Orbweaver spider</name>
    <name type="synonym">Epeira ventricosa</name>
    <dbReference type="NCBI Taxonomy" id="182803"/>
    <lineage>
        <taxon>Eukaryota</taxon>
        <taxon>Metazoa</taxon>
        <taxon>Ecdysozoa</taxon>
        <taxon>Arthropoda</taxon>
        <taxon>Chelicerata</taxon>
        <taxon>Arachnida</taxon>
        <taxon>Araneae</taxon>
        <taxon>Araneomorphae</taxon>
        <taxon>Entelegynae</taxon>
        <taxon>Araneoidea</taxon>
        <taxon>Araneidae</taxon>
        <taxon>Araneus</taxon>
    </lineage>
</organism>
<evidence type="ECO:0000313" key="1">
    <source>
        <dbReference type="EMBL" id="GBM43173.1"/>
    </source>
</evidence>
<keyword evidence="2" id="KW-1185">Reference proteome</keyword>
<name>A0A4Y2FPR0_ARAVE</name>
<evidence type="ECO:0000313" key="2">
    <source>
        <dbReference type="Proteomes" id="UP000499080"/>
    </source>
</evidence>